<dbReference type="EMBL" id="FNYS01000004">
    <property type="protein sequence ID" value="SEI76181.1"/>
    <property type="molecule type" value="Genomic_DNA"/>
</dbReference>
<proteinExistence type="predicted"/>
<keyword evidence="3" id="KW-1185">Reference proteome</keyword>
<evidence type="ECO:0000313" key="3">
    <source>
        <dbReference type="Proteomes" id="UP000076630"/>
    </source>
</evidence>
<dbReference type="OrthoDB" id="3034992at2"/>
<gene>
    <name evidence="1" type="ORF">AV926_16715</name>
    <name evidence="2" type="ORF">SAMN04488018_10475</name>
</gene>
<reference evidence="2 4" key="2">
    <citation type="submission" date="2016-10" db="EMBL/GenBank/DDBJ databases">
        <authorList>
            <person name="de Groot N.N."/>
        </authorList>
    </citation>
    <scope>NUCLEOTIDE SEQUENCE [LARGE SCALE GENOMIC DNA]</scope>
    <source>
        <strain evidence="2 4">DSM 23048</strain>
    </source>
</reference>
<evidence type="ECO:0000313" key="2">
    <source>
        <dbReference type="EMBL" id="SEI76181.1"/>
    </source>
</evidence>
<accession>A0A163W968</accession>
<evidence type="ECO:0000313" key="1">
    <source>
        <dbReference type="EMBL" id="KZE76041.1"/>
    </source>
</evidence>
<dbReference type="Pfam" id="PF21983">
    <property type="entry name" value="NikA-like"/>
    <property type="match status" value="1"/>
</dbReference>
<dbReference type="EMBL" id="LQNU01000079">
    <property type="protein sequence ID" value="KZE76041.1"/>
    <property type="molecule type" value="Genomic_DNA"/>
</dbReference>
<reference evidence="1 3" key="1">
    <citation type="submission" date="2016-01" db="EMBL/GenBank/DDBJ databases">
        <title>Whole genome sequencing of Myroides marinus L41.</title>
        <authorList>
            <person name="Hong K.W."/>
        </authorList>
    </citation>
    <scope>NUCLEOTIDE SEQUENCE [LARGE SCALE GENOMIC DNA]</scope>
    <source>
        <strain evidence="1 3">L41</strain>
    </source>
</reference>
<protein>
    <submittedName>
        <fullName evidence="1">Mobilization protein</fullName>
    </submittedName>
</protein>
<dbReference type="Proteomes" id="UP000076630">
    <property type="component" value="Unassembled WGS sequence"/>
</dbReference>
<dbReference type="Proteomes" id="UP000183077">
    <property type="component" value="Unassembled WGS sequence"/>
</dbReference>
<organism evidence="1 3">
    <name type="scientific">Myroides marinus</name>
    <dbReference type="NCBI Taxonomy" id="703342"/>
    <lineage>
        <taxon>Bacteria</taxon>
        <taxon>Pseudomonadati</taxon>
        <taxon>Bacteroidota</taxon>
        <taxon>Flavobacteriia</taxon>
        <taxon>Flavobacteriales</taxon>
        <taxon>Flavobacteriaceae</taxon>
        <taxon>Myroides</taxon>
    </lineage>
</organism>
<dbReference type="GeneID" id="82256481"/>
<dbReference type="AlphaFoldDB" id="A0A163W968"/>
<dbReference type="RefSeq" id="WP_006257449.1">
    <property type="nucleotide sequence ID" value="NZ_FNYS01000004.1"/>
</dbReference>
<evidence type="ECO:0000313" key="4">
    <source>
        <dbReference type="Proteomes" id="UP000183077"/>
    </source>
</evidence>
<dbReference type="InterPro" id="IPR053842">
    <property type="entry name" value="NikA-like"/>
</dbReference>
<sequence>MKREHKIEFRVTLTESLLIKNKAKKIGCSVSEYLRSTALGYSVSYKLTQDEIETYKLLNKFADNFRRIGNLFKLGDTTKVKESTIETANLIRAHLEKLK</sequence>
<name>A0A163W968_9FLAO</name>